<reference evidence="1" key="2">
    <citation type="submission" date="2021-02" db="EMBL/GenBank/DDBJ databases">
        <authorList>
            <person name="Kimball J.A."/>
            <person name="Haas M.W."/>
            <person name="Macchietto M."/>
            <person name="Kono T."/>
            <person name="Duquette J."/>
            <person name="Shao M."/>
        </authorList>
    </citation>
    <scope>NUCLEOTIDE SEQUENCE</scope>
    <source>
        <tissue evidence="1">Fresh leaf tissue</tissue>
    </source>
</reference>
<evidence type="ECO:0000313" key="1">
    <source>
        <dbReference type="EMBL" id="KAG8075327.1"/>
    </source>
</evidence>
<proteinExistence type="predicted"/>
<accession>A0A8J5STG7</accession>
<dbReference type="AlphaFoldDB" id="A0A8J5STG7"/>
<evidence type="ECO:0000313" key="2">
    <source>
        <dbReference type="Proteomes" id="UP000729402"/>
    </source>
</evidence>
<gene>
    <name evidence="1" type="ORF">GUJ93_ZPchr0006g43911</name>
</gene>
<sequence length="120" mass="12917">MAAAAARSLLHLPTLNLVAPVRLASARRLCHGRHTRPLPPPPPCAEACRPRLSSVHPPTSTAQAFWTPPFARSSSRNGSITTFLVTVSTAPYPPSHINVDRHILVMEAPSRSSYAVIRPG</sequence>
<dbReference type="EMBL" id="JAAALK010000283">
    <property type="protein sequence ID" value="KAG8075327.1"/>
    <property type="molecule type" value="Genomic_DNA"/>
</dbReference>
<keyword evidence="2" id="KW-1185">Reference proteome</keyword>
<name>A0A8J5STG7_ZIZPA</name>
<reference evidence="1" key="1">
    <citation type="journal article" date="2021" name="bioRxiv">
        <title>Whole Genome Assembly and Annotation of Northern Wild Rice, Zizania palustris L., Supports a Whole Genome Duplication in the Zizania Genus.</title>
        <authorList>
            <person name="Haas M."/>
            <person name="Kono T."/>
            <person name="Macchietto M."/>
            <person name="Millas R."/>
            <person name="McGilp L."/>
            <person name="Shao M."/>
            <person name="Duquette J."/>
            <person name="Hirsch C.N."/>
            <person name="Kimball J."/>
        </authorList>
    </citation>
    <scope>NUCLEOTIDE SEQUENCE</scope>
    <source>
        <tissue evidence="1">Fresh leaf tissue</tissue>
    </source>
</reference>
<dbReference type="Proteomes" id="UP000729402">
    <property type="component" value="Unassembled WGS sequence"/>
</dbReference>
<organism evidence="1 2">
    <name type="scientific">Zizania palustris</name>
    <name type="common">Northern wild rice</name>
    <dbReference type="NCBI Taxonomy" id="103762"/>
    <lineage>
        <taxon>Eukaryota</taxon>
        <taxon>Viridiplantae</taxon>
        <taxon>Streptophyta</taxon>
        <taxon>Embryophyta</taxon>
        <taxon>Tracheophyta</taxon>
        <taxon>Spermatophyta</taxon>
        <taxon>Magnoliopsida</taxon>
        <taxon>Liliopsida</taxon>
        <taxon>Poales</taxon>
        <taxon>Poaceae</taxon>
        <taxon>BOP clade</taxon>
        <taxon>Oryzoideae</taxon>
        <taxon>Oryzeae</taxon>
        <taxon>Zizaniinae</taxon>
        <taxon>Zizania</taxon>
    </lineage>
</organism>
<comment type="caution">
    <text evidence="1">The sequence shown here is derived from an EMBL/GenBank/DDBJ whole genome shotgun (WGS) entry which is preliminary data.</text>
</comment>
<protein>
    <submittedName>
        <fullName evidence="1">Uncharacterized protein</fullName>
    </submittedName>
</protein>